<dbReference type="GO" id="GO:0006364">
    <property type="term" value="P:rRNA processing"/>
    <property type="evidence" value="ECO:0000318"/>
    <property type="project" value="GO_Central"/>
</dbReference>
<comment type="similarity">
    <text evidence="2">Belongs to the ESF1 family.</text>
</comment>
<dbReference type="InterPro" id="IPR039754">
    <property type="entry name" value="Esf1"/>
</dbReference>
<dbReference type="RefSeq" id="XP_021837376.1">
    <property type="nucleotide sequence ID" value="XM_021981684.2"/>
</dbReference>
<dbReference type="GO" id="GO:0005730">
    <property type="term" value="C:nucleolus"/>
    <property type="evidence" value="ECO:0007669"/>
    <property type="project" value="UniProtKB-SubCell"/>
</dbReference>
<feature type="domain" description="NUC153" evidence="6">
    <location>
        <begin position="626"/>
        <end position="649"/>
    </location>
</feature>
<feature type="compositionally biased region" description="Acidic residues" evidence="5">
    <location>
        <begin position="249"/>
        <end position="293"/>
    </location>
</feature>
<feature type="domain" description="ESF1 RRM" evidence="7">
    <location>
        <begin position="181"/>
        <end position="263"/>
    </location>
</feature>
<dbReference type="GO" id="GO:0003723">
    <property type="term" value="F:RNA binding"/>
    <property type="evidence" value="ECO:0000318"/>
    <property type="project" value="GO_Central"/>
</dbReference>
<feature type="compositionally biased region" description="Acidic residues" evidence="5">
    <location>
        <begin position="415"/>
        <end position="433"/>
    </location>
</feature>
<feature type="compositionally biased region" description="Acidic residues" evidence="5">
    <location>
        <begin position="525"/>
        <end position="547"/>
    </location>
</feature>
<gene>
    <name evidence="9" type="primary">LOC110777073</name>
</gene>
<feature type="compositionally biased region" description="Low complexity" evidence="5">
    <location>
        <begin position="575"/>
        <end position="584"/>
    </location>
</feature>
<name>A0A9R0HUM8_SPIOL</name>
<organism evidence="8 9">
    <name type="scientific">Spinacia oleracea</name>
    <name type="common">Spinach</name>
    <dbReference type="NCBI Taxonomy" id="3562"/>
    <lineage>
        <taxon>Eukaryota</taxon>
        <taxon>Viridiplantae</taxon>
        <taxon>Streptophyta</taxon>
        <taxon>Embryophyta</taxon>
        <taxon>Tracheophyta</taxon>
        <taxon>Spermatophyta</taxon>
        <taxon>Magnoliopsida</taxon>
        <taxon>eudicotyledons</taxon>
        <taxon>Gunneridae</taxon>
        <taxon>Pentapetalae</taxon>
        <taxon>Caryophyllales</taxon>
        <taxon>Chenopodiaceae</taxon>
        <taxon>Chenopodioideae</taxon>
        <taxon>Anserineae</taxon>
        <taxon>Spinacia</taxon>
    </lineage>
</organism>
<keyword evidence="8" id="KW-1185">Reference proteome</keyword>
<evidence type="ECO:0000256" key="2">
    <source>
        <dbReference type="ARBA" id="ARBA00009087"/>
    </source>
</evidence>
<dbReference type="InterPro" id="IPR056750">
    <property type="entry name" value="RRM_ESF1"/>
</dbReference>
<accession>A0A9R0HUM8</accession>
<dbReference type="GeneID" id="110777073"/>
<proteinExistence type="inferred from homology"/>
<dbReference type="InterPro" id="IPR012580">
    <property type="entry name" value="NUC153"/>
</dbReference>
<reference evidence="8" key="1">
    <citation type="journal article" date="2021" name="Nat. Commun.">
        <title>Genomic analyses provide insights into spinach domestication and the genetic basis of agronomic traits.</title>
        <authorList>
            <person name="Cai X."/>
            <person name="Sun X."/>
            <person name="Xu C."/>
            <person name="Sun H."/>
            <person name="Wang X."/>
            <person name="Ge C."/>
            <person name="Zhang Z."/>
            <person name="Wang Q."/>
            <person name="Fei Z."/>
            <person name="Jiao C."/>
            <person name="Wang Q."/>
        </authorList>
    </citation>
    <scope>NUCLEOTIDE SEQUENCE [LARGE SCALE GENOMIC DNA]</scope>
    <source>
        <strain evidence="8">cv. Varoflay</strain>
    </source>
</reference>
<reference evidence="9" key="2">
    <citation type="submission" date="2025-08" db="UniProtKB">
        <authorList>
            <consortium name="RefSeq"/>
        </authorList>
    </citation>
    <scope>IDENTIFICATION</scope>
    <source>
        <tissue evidence="9">Leaf</tissue>
    </source>
</reference>
<dbReference type="OrthoDB" id="431825at2759"/>
<feature type="compositionally biased region" description="Basic and acidic residues" evidence="5">
    <location>
        <begin position="485"/>
        <end position="498"/>
    </location>
</feature>
<evidence type="ECO:0000313" key="9">
    <source>
        <dbReference type="RefSeq" id="XP_021837376.1"/>
    </source>
</evidence>
<feature type="region of interest" description="Disordered" evidence="5">
    <location>
        <begin position="412"/>
        <end position="627"/>
    </location>
</feature>
<evidence type="ECO:0000256" key="1">
    <source>
        <dbReference type="ARBA" id="ARBA00004604"/>
    </source>
</evidence>
<dbReference type="AlphaFoldDB" id="A0A9R0HUM8"/>
<feature type="compositionally biased region" description="Basic and acidic residues" evidence="5">
    <location>
        <begin position="586"/>
        <end position="595"/>
    </location>
</feature>
<feature type="compositionally biased region" description="Acidic residues" evidence="5">
    <location>
        <begin position="151"/>
        <end position="170"/>
    </location>
</feature>
<feature type="region of interest" description="Disordered" evidence="5">
    <location>
        <begin position="650"/>
        <end position="758"/>
    </location>
</feature>
<evidence type="ECO:0000256" key="4">
    <source>
        <dbReference type="ARBA" id="ARBA00023242"/>
    </source>
</evidence>
<dbReference type="PANTHER" id="PTHR12202:SF0">
    <property type="entry name" value="ESF1 HOMOLOG"/>
    <property type="match status" value="1"/>
</dbReference>
<dbReference type="Pfam" id="PF25121">
    <property type="entry name" value="RRM_ESF1"/>
    <property type="match status" value="2"/>
</dbReference>
<feature type="region of interest" description="Disordered" evidence="5">
    <location>
        <begin position="104"/>
        <end position="175"/>
    </location>
</feature>
<feature type="domain" description="ESF1 RRM" evidence="7">
    <location>
        <begin position="272"/>
        <end position="359"/>
    </location>
</feature>
<dbReference type="Pfam" id="PF08159">
    <property type="entry name" value="NUC153"/>
    <property type="match status" value="1"/>
</dbReference>
<dbReference type="PANTHER" id="PTHR12202">
    <property type="entry name" value="ESF1 HOMOLOG"/>
    <property type="match status" value="1"/>
</dbReference>
<feature type="compositionally biased region" description="Basic residues" evidence="5">
    <location>
        <begin position="507"/>
        <end position="520"/>
    </location>
</feature>
<evidence type="ECO:0000313" key="8">
    <source>
        <dbReference type="Proteomes" id="UP000813463"/>
    </source>
</evidence>
<feature type="compositionally biased region" description="Basic residues" evidence="5">
    <location>
        <begin position="551"/>
        <end position="564"/>
    </location>
</feature>
<protein>
    <submittedName>
        <fullName evidence="9">Pre-rRNA-processing protein esf1</fullName>
    </submittedName>
</protein>
<evidence type="ECO:0000259" key="7">
    <source>
        <dbReference type="Pfam" id="PF25121"/>
    </source>
</evidence>
<feature type="compositionally biased region" description="Basic residues" evidence="5">
    <location>
        <begin position="749"/>
        <end position="758"/>
    </location>
</feature>
<evidence type="ECO:0000259" key="6">
    <source>
        <dbReference type="Pfam" id="PF08159"/>
    </source>
</evidence>
<evidence type="ECO:0000256" key="5">
    <source>
        <dbReference type="SAM" id="MobiDB-lite"/>
    </source>
</evidence>
<feature type="compositionally biased region" description="Basic residues" evidence="5">
    <location>
        <begin position="596"/>
        <end position="609"/>
    </location>
</feature>
<feature type="region of interest" description="Disordered" evidence="5">
    <location>
        <begin position="235"/>
        <end position="297"/>
    </location>
</feature>
<dbReference type="KEGG" id="soe:110777073"/>
<keyword evidence="3" id="KW-0175">Coiled coil</keyword>
<keyword evidence="4" id="KW-0539">Nucleus</keyword>
<feature type="region of interest" description="Disordered" evidence="5">
    <location>
        <begin position="1"/>
        <end position="31"/>
    </location>
</feature>
<evidence type="ECO:0000256" key="3">
    <source>
        <dbReference type="ARBA" id="ARBA00023054"/>
    </source>
</evidence>
<feature type="compositionally biased region" description="Acidic residues" evidence="5">
    <location>
        <begin position="465"/>
        <end position="474"/>
    </location>
</feature>
<feature type="compositionally biased region" description="Acidic residues" evidence="5">
    <location>
        <begin position="122"/>
        <end position="144"/>
    </location>
</feature>
<sequence>MGSKKKKANKSVAGDSAGGSGGGKNGKKKEIQLIEDPRFSMIHTDPKFHSIPVRKNKISIDPRFKEILTDKGFADSSAKVDKRGKPKKLSENVLKRFYHLEDDEDDELKKKKKSVVKKKVEESEDELSGDSSEAESEGDSESDDLGSTTGSDDDSSDGVDLSEDDDDSVEVENVPVIDSETHRLAVVNMDWNQVKAVDIFMMLRSFLPKEGQIKSVTVYPSEFGLKRMEEEAVHGPIALLGNEKKKDDGSDDNDNEDDDDEHEEDDDDDDDDDEHEDVDDDEDDDDDEEDNEIDTEKLRAYEKSRLRYYYAVVECDTIATADYIYKACDGVEFERSSNVLDLRFIPDSMEFPHPPRDVAKEAPVDYEGLDFQTRALQQSNVTLTWDDDEPHRVKTLRRKFNDDQLAELELREFLASDESDEDEDENEDEDEDLSDKINNKASKNTKARMAKKDMYRALVQSGDGSEADEDEGQDMEVTFNTGLEDISKKILEKKDKGSESVWEAYLRKKKEKKKARKYKSKNSSDDESDESDQEPLEQPDDFFEEDPSIVRSKKVTHGKKKREEKKRPLEDEETAATTAELELLLADDKGADKNIKGYKIKQKKGKGKKGKEDPDEDNLPTVDYDDPRFSALFTNSAFSLDPTDPQFKRSATYIRQLAQRQQNDGEDDAAIEPVEQSRPSSNDASSKEDGNSVGKSRKEKFELSSIVKSIKMKSQQLPKPSSVKMKKDKTEHESTKKEKKHKLEGLDRKMKKKPRIVE</sequence>
<feature type="compositionally biased region" description="Basic and acidic residues" evidence="5">
    <location>
        <begin position="728"/>
        <end position="748"/>
    </location>
</feature>
<dbReference type="Proteomes" id="UP000813463">
    <property type="component" value="Chromosome 3"/>
</dbReference>
<comment type="subcellular location">
    <subcellularLocation>
        <location evidence="1">Nucleus</location>
        <location evidence="1">Nucleolus</location>
    </subcellularLocation>
</comment>